<feature type="domain" description="GTD-binding" evidence="8">
    <location>
        <begin position="516"/>
        <end position="614"/>
    </location>
</feature>
<keyword evidence="10" id="KW-1185">Reference proteome</keyword>
<feature type="coiled-coil region" evidence="5">
    <location>
        <begin position="589"/>
        <end position="616"/>
    </location>
</feature>
<keyword evidence="2 7" id="KW-0812">Transmembrane</keyword>
<evidence type="ECO:0000313" key="10">
    <source>
        <dbReference type="Proteomes" id="UP000447434"/>
    </source>
</evidence>
<proteinExistence type="predicted"/>
<evidence type="ECO:0000256" key="1">
    <source>
        <dbReference type="ARBA" id="ARBA00004167"/>
    </source>
</evidence>
<gene>
    <name evidence="9" type="ORF">Lalb_Chr04g0262191</name>
</gene>
<comment type="caution">
    <text evidence="9">The sequence shown here is derived from an EMBL/GenBank/DDBJ whole genome shotgun (WGS) entry which is preliminary data.</text>
</comment>
<evidence type="ECO:0000259" key="8">
    <source>
        <dbReference type="PROSITE" id="PS51775"/>
    </source>
</evidence>
<keyword evidence="5" id="KW-0175">Coiled coil</keyword>
<evidence type="ECO:0000256" key="5">
    <source>
        <dbReference type="SAM" id="Coils"/>
    </source>
</evidence>
<feature type="region of interest" description="Disordered" evidence="6">
    <location>
        <begin position="288"/>
        <end position="367"/>
    </location>
</feature>
<dbReference type="PANTHER" id="PTHR31448:SF32">
    <property type="entry name" value="MYOSIN-BINDING PROTEIN 1"/>
    <property type="match status" value="1"/>
</dbReference>
<dbReference type="Proteomes" id="UP000447434">
    <property type="component" value="Chromosome 4"/>
</dbReference>
<protein>
    <submittedName>
        <fullName evidence="9">Putative GTD-binding domain-containing protein</fullName>
    </submittedName>
</protein>
<feature type="compositionally biased region" description="Basic and acidic residues" evidence="6">
    <location>
        <begin position="304"/>
        <end position="317"/>
    </location>
</feature>
<comment type="subcellular location">
    <subcellularLocation>
        <location evidence="1">Membrane</location>
        <topology evidence="1">Single-pass membrane protein</topology>
    </subcellularLocation>
</comment>
<reference evidence="10" key="1">
    <citation type="journal article" date="2020" name="Nat. Commun.">
        <title>Genome sequence of the cluster root forming white lupin.</title>
        <authorList>
            <person name="Hufnagel B."/>
            <person name="Marques A."/>
            <person name="Soriano A."/>
            <person name="Marques L."/>
            <person name="Divol F."/>
            <person name="Doumas P."/>
            <person name="Sallet E."/>
            <person name="Mancinotti D."/>
            <person name="Carrere S."/>
            <person name="Marande W."/>
            <person name="Arribat S."/>
            <person name="Keller J."/>
            <person name="Huneau C."/>
            <person name="Blein T."/>
            <person name="Aime D."/>
            <person name="Laguerre M."/>
            <person name="Taylor J."/>
            <person name="Schubert V."/>
            <person name="Nelson M."/>
            <person name="Geu-Flores F."/>
            <person name="Crespi M."/>
            <person name="Gallardo-Guerrero K."/>
            <person name="Delaux P.-M."/>
            <person name="Salse J."/>
            <person name="Berges H."/>
            <person name="Guyot R."/>
            <person name="Gouzy J."/>
            <person name="Peret B."/>
        </authorList>
    </citation>
    <scope>NUCLEOTIDE SEQUENCE [LARGE SCALE GENOMIC DNA]</scope>
    <source>
        <strain evidence="10">cv. Amiga</strain>
    </source>
</reference>
<evidence type="ECO:0000313" key="9">
    <source>
        <dbReference type="EMBL" id="KAE9616101.1"/>
    </source>
</evidence>
<feature type="region of interest" description="Disordered" evidence="6">
    <location>
        <begin position="706"/>
        <end position="727"/>
    </location>
</feature>
<evidence type="ECO:0000256" key="7">
    <source>
        <dbReference type="SAM" id="Phobius"/>
    </source>
</evidence>
<evidence type="ECO:0000256" key="3">
    <source>
        <dbReference type="ARBA" id="ARBA00022989"/>
    </source>
</evidence>
<dbReference type="OrthoDB" id="1047602at2759"/>
<dbReference type="GO" id="GO:0080115">
    <property type="term" value="F:myosin XI tail binding"/>
    <property type="evidence" value="ECO:0007669"/>
    <property type="project" value="UniProtKB-ARBA"/>
</dbReference>
<dbReference type="PANTHER" id="PTHR31448">
    <property type="entry name" value="MYOSIN-BINDING PROTEIN 2"/>
    <property type="match status" value="1"/>
</dbReference>
<sequence length="811" mass="90156">MLIAMTMPNTVGGGISILSSEIHNHYKTITTPLASAFLEWLLMILLFIDAVFSYVITKFASFCNLQNPCLFCSRLDHVLGKEKTGYYWDLICATHKSHISSLVHCPAHDKLVNVQGLCETCLFSFTTTDKSNTGIYPLLVSQLGQESGSRFDHYPLLGAQHLISTTTTTCCSCCNEQSVLRGFGQRLVFAKSNESEGADFDELDAVGNNFRDKKRRAKQSVSFKDAHVRNNQLDPLSHVGYTELKISSDTESEAPLSDADDNTSIPVRGTDDAKEEIKVIHEHMETWSSASLLEPSSESGVRLENADSHDTKSEAAKMESGNGVEDLHCKQVERNDVCPSPNEPISSNDVPVQVSKENNDSEVDEVRLTSEKRSTDYEEEIIMSSNKVKTSEAGLEPTLVSTEIGQQNPNSLDLGDAYKLAVSNRGRQLSGMLVEHWLGKDSRRMSEDLKMLSSQLSARAMDLISPRLSINGDEMKSCDVSNSAGMQILQKMISLERNESGLSLDGSIVSEIEGEGAVDRLKRQVEHDRKLMSALYKELEEERNASAVAASQALAMITRLQEEKATLHMEALQYLRMMDEESEYETGALQKLNDLVSEKEKEIEYLEAKLEFYRKKFNGESALENVVDTDSEVRVKDLGLDHSQCTSTEDDKSIIGKSVTEDLKNVQTVSSSFKLEDERLYISQRLKRLEKQVYFFLNIHQSEGSCLNSASPPKLNSDAVDDDPSSKKPLVYKENSEVGYDGHSNDLASSESVVSDIIGRLKVVEADQSFLEHTMKLLRNGGEGVKALQEIADHLQQLRRIGIPEIDQPVA</sequence>
<feature type="region of interest" description="Disordered" evidence="6">
    <location>
        <begin position="247"/>
        <end position="269"/>
    </location>
</feature>
<dbReference type="InterPro" id="IPR039306">
    <property type="entry name" value="MYOB"/>
</dbReference>
<evidence type="ECO:0000256" key="2">
    <source>
        <dbReference type="ARBA" id="ARBA00022692"/>
    </source>
</evidence>
<dbReference type="PROSITE" id="PS51775">
    <property type="entry name" value="GTD_BINDING"/>
    <property type="match status" value="1"/>
</dbReference>
<keyword evidence="3 7" id="KW-1133">Transmembrane helix</keyword>
<evidence type="ECO:0000256" key="4">
    <source>
        <dbReference type="ARBA" id="ARBA00023136"/>
    </source>
</evidence>
<dbReference type="InterPro" id="IPR007656">
    <property type="entry name" value="GTD-bd"/>
</dbReference>
<keyword evidence="4 7" id="KW-0472">Membrane</keyword>
<feature type="transmembrane region" description="Helical" evidence="7">
    <location>
        <begin position="37"/>
        <end position="56"/>
    </location>
</feature>
<dbReference type="GO" id="GO:0016020">
    <property type="term" value="C:membrane"/>
    <property type="evidence" value="ECO:0007669"/>
    <property type="project" value="UniProtKB-SubCell"/>
</dbReference>
<name>A0A6A4QQ13_LUPAL</name>
<dbReference type="AlphaFoldDB" id="A0A6A4QQ13"/>
<evidence type="ECO:0000256" key="6">
    <source>
        <dbReference type="SAM" id="MobiDB-lite"/>
    </source>
</evidence>
<dbReference type="EMBL" id="WOCE01000004">
    <property type="protein sequence ID" value="KAE9616101.1"/>
    <property type="molecule type" value="Genomic_DNA"/>
</dbReference>
<feature type="compositionally biased region" description="Basic and acidic residues" evidence="6">
    <location>
        <begin position="325"/>
        <end position="336"/>
    </location>
</feature>
<accession>A0A6A4QQ13</accession>
<dbReference type="Pfam" id="PF04576">
    <property type="entry name" value="Zein-binding"/>
    <property type="match status" value="1"/>
</dbReference>
<feature type="compositionally biased region" description="Low complexity" evidence="6">
    <location>
        <begin position="288"/>
        <end position="299"/>
    </location>
</feature>
<organism evidence="9 10">
    <name type="scientific">Lupinus albus</name>
    <name type="common">White lupine</name>
    <name type="synonym">Lupinus termis</name>
    <dbReference type="NCBI Taxonomy" id="3870"/>
    <lineage>
        <taxon>Eukaryota</taxon>
        <taxon>Viridiplantae</taxon>
        <taxon>Streptophyta</taxon>
        <taxon>Embryophyta</taxon>
        <taxon>Tracheophyta</taxon>
        <taxon>Spermatophyta</taxon>
        <taxon>Magnoliopsida</taxon>
        <taxon>eudicotyledons</taxon>
        <taxon>Gunneridae</taxon>
        <taxon>Pentapetalae</taxon>
        <taxon>rosids</taxon>
        <taxon>fabids</taxon>
        <taxon>Fabales</taxon>
        <taxon>Fabaceae</taxon>
        <taxon>Papilionoideae</taxon>
        <taxon>50 kb inversion clade</taxon>
        <taxon>genistoids sensu lato</taxon>
        <taxon>core genistoids</taxon>
        <taxon>Genisteae</taxon>
        <taxon>Lupinus</taxon>
    </lineage>
</organism>